<evidence type="ECO:0000313" key="3">
    <source>
        <dbReference type="EMBL" id="NMH75795.1"/>
    </source>
</evidence>
<comment type="caution">
    <text evidence="3">The sequence shown here is derived from an EMBL/GenBank/DDBJ whole genome shotgun (WGS) entry which is preliminary data.</text>
</comment>
<organism evidence="3 4">
    <name type="scientific">Pseudonocardia xinjiangensis</name>
    <dbReference type="NCBI Taxonomy" id="75289"/>
    <lineage>
        <taxon>Bacteria</taxon>
        <taxon>Bacillati</taxon>
        <taxon>Actinomycetota</taxon>
        <taxon>Actinomycetes</taxon>
        <taxon>Pseudonocardiales</taxon>
        <taxon>Pseudonocardiaceae</taxon>
        <taxon>Pseudonocardia</taxon>
    </lineage>
</organism>
<gene>
    <name evidence="3" type="ORF">HF577_01555</name>
</gene>
<sequence>MNVEFVNDMPESRPTTDPLSTASAVPYPALTRAARELFRSIDAMDVAAVLEMFAEDCALRFANQERVLGRSGVRQVIEALFSGIRALNHSITGLWSGTWERGAVVSVESEVTYTGLDGVRLEPLPATSTLRIERGLIQDFRVFMDPSPLFPTET</sequence>
<keyword evidence="4" id="KW-1185">Reference proteome</keyword>
<dbReference type="InterPro" id="IPR037401">
    <property type="entry name" value="SnoaL-like"/>
</dbReference>
<dbReference type="SUPFAM" id="SSF54427">
    <property type="entry name" value="NTF2-like"/>
    <property type="match status" value="1"/>
</dbReference>
<evidence type="ECO:0000259" key="2">
    <source>
        <dbReference type="Pfam" id="PF12680"/>
    </source>
</evidence>
<dbReference type="RefSeq" id="WP_169393866.1">
    <property type="nucleotide sequence ID" value="NZ_BAAAJH010000055.1"/>
</dbReference>
<evidence type="ECO:0000313" key="4">
    <source>
        <dbReference type="Proteomes" id="UP001296706"/>
    </source>
</evidence>
<name>A0ABX1R5Z9_9PSEU</name>
<reference evidence="3 4" key="1">
    <citation type="submission" date="2020-04" db="EMBL/GenBank/DDBJ databases">
        <authorList>
            <person name="Klaysubun C."/>
            <person name="Duangmal K."/>
            <person name="Lipun K."/>
        </authorList>
    </citation>
    <scope>NUCLEOTIDE SEQUENCE [LARGE SCALE GENOMIC DNA]</scope>
    <source>
        <strain evidence="3 4">JCM 11839</strain>
    </source>
</reference>
<accession>A0ABX1R5Z9</accession>
<dbReference type="Proteomes" id="UP001296706">
    <property type="component" value="Unassembled WGS sequence"/>
</dbReference>
<dbReference type="EMBL" id="JAAXKY010000002">
    <property type="protein sequence ID" value="NMH75795.1"/>
    <property type="molecule type" value="Genomic_DNA"/>
</dbReference>
<feature type="domain" description="SnoaL-like" evidence="2">
    <location>
        <begin position="35"/>
        <end position="138"/>
    </location>
</feature>
<proteinExistence type="predicted"/>
<dbReference type="Pfam" id="PF12680">
    <property type="entry name" value="SnoaL_2"/>
    <property type="match status" value="1"/>
</dbReference>
<protein>
    <submittedName>
        <fullName evidence="3">Nuclear transport factor 2 family protein</fullName>
    </submittedName>
</protein>
<evidence type="ECO:0000256" key="1">
    <source>
        <dbReference type="SAM" id="MobiDB-lite"/>
    </source>
</evidence>
<feature type="region of interest" description="Disordered" evidence="1">
    <location>
        <begin position="1"/>
        <end position="20"/>
    </location>
</feature>
<dbReference type="Gene3D" id="3.10.450.50">
    <property type="match status" value="1"/>
</dbReference>
<dbReference type="InterPro" id="IPR032710">
    <property type="entry name" value="NTF2-like_dom_sf"/>
</dbReference>